<dbReference type="GO" id="GO:0007165">
    <property type="term" value="P:signal transduction"/>
    <property type="evidence" value="ECO:0007669"/>
    <property type="project" value="TreeGrafter"/>
</dbReference>
<dbReference type="Gene3D" id="2.60.40.10">
    <property type="entry name" value="Immunoglobulins"/>
    <property type="match status" value="1"/>
</dbReference>
<dbReference type="Pfam" id="PF16561">
    <property type="entry name" value="AMPK1_CBM"/>
    <property type="match status" value="1"/>
</dbReference>
<dbReference type="GO" id="GO:0005634">
    <property type="term" value="C:nucleus"/>
    <property type="evidence" value="ECO:0007669"/>
    <property type="project" value="TreeGrafter"/>
</dbReference>
<dbReference type="GO" id="GO:0005737">
    <property type="term" value="C:cytoplasm"/>
    <property type="evidence" value="ECO:0007669"/>
    <property type="project" value="TreeGrafter"/>
</dbReference>
<comment type="similarity">
    <text evidence="2">Belongs to the CRP1/MDG1 family.</text>
</comment>
<protein>
    <recommendedName>
        <fullName evidence="3">AMP-activated protein kinase glycogen-binding domain-containing protein</fullName>
    </recommendedName>
</protein>
<organism evidence="4 5">
    <name type="scientific">Maudiozyma exigua</name>
    <name type="common">Yeast</name>
    <name type="synonym">Kazachstania exigua</name>
    <dbReference type="NCBI Taxonomy" id="34358"/>
    <lineage>
        <taxon>Eukaryota</taxon>
        <taxon>Fungi</taxon>
        <taxon>Dikarya</taxon>
        <taxon>Ascomycota</taxon>
        <taxon>Saccharomycotina</taxon>
        <taxon>Saccharomycetes</taxon>
        <taxon>Saccharomycetales</taxon>
        <taxon>Saccharomycetaceae</taxon>
        <taxon>Maudiozyma</taxon>
    </lineage>
</organism>
<sequence>MQTVYYSFQWPYDLIQRTPKKVTILGSFDNWHDNHTMALNEETRKFEVIVPIAGEPGQLIHFKYLVDDQWTTSDLFKTDIDEHGNSNNVITFDQVIQDGKSKKIKIARKYRRNKETGEKVLISKELLELDINNNLIKIIESIDYPSRENSENNSLDNEGTITPDIIEEMKPSLFEIREDTASLS</sequence>
<evidence type="ECO:0000256" key="2">
    <source>
        <dbReference type="ARBA" id="ARBA00038216"/>
    </source>
</evidence>
<dbReference type="GO" id="GO:0019901">
    <property type="term" value="F:protein kinase binding"/>
    <property type="evidence" value="ECO:0007669"/>
    <property type="project" value="TreeGrafter"/>
</dbReference>
<dbReference type="InterPro" id="IPR013783">
    <property type="entry name" value="Ig-like_fold"/>
</dbReference>
<dbReference type="GO" id="GO:0031588">
    <property type="term" value="C:nucleotide-activated protein kinase complex"/>
    <property type="evidence" value="ECO:0007669"/>
    <property type="project" value="TreeGrafter"/>
</dbReference>
<evidence type="ECO:0000313" key="5">
    <source>
        <dbReference type="Proteomes" id="UP000750334"/>
    </source>
</evidence>
<evidence type="ECO:0000313" key="4">
    <source>
        <dbReference type="EMBL" id="KAG0669216.1"/>
    </source>
</evidence>
<dbReference type="PANTHER" id="PTHR10343">
    <property type="entry name" value="5'-AMP-ACTIVATED PROTEIN KINASE , BETA SUBUNIT"/>
    <property type="match status" value="1"/>
</dbReference>
<dbReference type="InterPro" id="IPR050827">
    <property type="entry name" value="CRP1_MDG1_kinase"/>
</dbReference>
<dbReference type="OrthoDB" id="5976022at2759"/>
<comment type="caution">
    <text evidence="4">The sequence shown here is derived from an EMBL/GenBank/DDBJ whole genome shotgun (WGS) entry which is preliminary data.</text>
</comment>
<keyword evidence="1" id="KW-0597">Phosphoprotein</keyword>
<dbReference type="AlphaFoldDB" id="A0A9P6WD91"/>
<dbReference type="CDD" id="cd02859">
    <property type="entry name" value="E_set_AMPKbeta_like_N"/>
    <property type="match status" value="1"/>
</dbReference>
<feature type="domain" description="AMP-activated protein kinase glycogen-binding" evidence="3">
    <location>
        <begin position="19"/>
        <end position="92"/>
    </location>
</feature>
<gene>
    <name evidence="4" type="ORF">C6P45_003993</name>
</gene>
<evidence type="ECO:0000259" key="3">
    <source>
        <dbReference type="Pfam" id="PF16561"/>
    </source>
</evidence>
<reference evidence="4 5" key="1">
    <citation type="submission" date="2020-11" db="EMBL/GenBank/DDBJ databases">
        <title>Kefir isolates.</title>
        <authorList>
            <person name="Marcisauskas S."/>
            <person name="Kim Y."/>
            <person name="Blasche S."/>
        </authorList>
    </citation>
    <scope>NUCLEOTIDE SEQUENCE [LARGE SCALE GENOMIC DNA]</scope>
    <source>
        <strain evidence="4 5">OG2</strain>
    </source>
</reference>
<proteinExistence type="inferred from homology"/>
<keyword evidence="5" id="KW-1185">Reference proteome</keyword>
<dbReference type="EMBL" id="PUHR01000047">
    <property type="protein sequence ID" value="KAG0669216.1"/>
    <property type="molecule type" value="Genomic_DNA"/>
</dbReference>
<dbReference type="PANTHER" id="PTHR10343:SF81">
    <property type="entry name" value="CRUCIFORM DNA-RECOGNIZING PROTEIN 1-RELATED"/>
    <property type="match status" value="1"/>
</dbReference>
<dbReference type="InterPro" id="IPR014756">
    <property type="entry name" value="Ig_E-set"/>
</dbReference>
<accession>A0A9P6WD91</accession>
<name>A0A9P6WD91_MAUEX</name>
<dbReference type="Proteomes" id="UP000750334">
    <property type="component" value="Unassembled WGS sequence"/>
</dbReference>
<evidence type="ECO:0000256" key="1">
    <source>
        <dbReference type="ARBA" id="ARBA00022553"/>
    </source>
</evidence>
<dbReference type="SUPFAM" id="SSF81296">
    <property type="entry name" value="E set domains"/>
    <property type="match status" value="1"/>
</dbReference>
<dbReference type="InterPro" id="IPR032640">
    <property type="entry name" value="AMPK1_CBM"/>
</dbReference>